<dbReference type="Proteomes" id="UP001371299">
    <property type="component" value="Unassembled WGS sequence"/>
</dbReference>
<name>A0A9X3LYH2_9CORY</name>
<dbReference type="Pfam" id="PF06271">
    <property type="entry name" value="RDD"/>
    <property type="match status" value="1"/>
</dbReference>
<evidence type="ECO:0000256" key="5">
    <source>
        <dbReference type="SAM" id="Phobius"/>
    </source>
</evidence>
<organism evidence="7 9">
    <name type="scientific">Corynebacterium yonathiae</name>
    <dbReference type="NCBI Taxonomy" id="2913504"/>
    <lineage>
        <taxon>Bacteria</taxon>
        <taxon>Bacillati</taxon>
        <taxon>Actinomycetota</taxon>
        <taxon>Actinomycetes</taxon>
        <taxon>Mycobacteriales</taxon>
        <taxon>Corynebacteriaceae</taxon>
        <taxon>Corynebacterium</taxon>
    </lineage>
</organism>
<protein>
    <submittedName>
        <fullName evidence="7">RDD family protein</fullName>
    </submittedName>
</protein>
<evidence type="ECO:0000256" key="4">
    <source>
        <dbReference type="ARBA" id="ARBA00023136"/>
    </source>
</evidence>
<feature type="transmembrane region" description="Helical" evidence="5">
    <location>
        <begin position="99"/>
        <end position="128"/>
    </location>
</feature>
<dbReference type="EMBL" id="JAKMUZ010000013">
    <property type="protein sequence ID" value="MCZ9296442.1"/>
    <property type="molecule type" value="Genomic_DNA"/>
</dbReference>
<reference evidence="8 10" key="2">
    <citation type="submission" date="2024-01" db="EMBL/GenBank/DDBJ databases">
        <title>Description of two novel Corynebacterium species isolated from human nasal passages and skin.</title>
        <authorList>
            <person name="Popowitch E."/>
            <person name="Tran T.H."/>
            <person name="Escapa I.F."/>
            <person name="Bhatt E."/>
            <person name="Sozat A.K."/>
            <person name="Roberts A.Q."/>
            <person name="Segre J.A."/>
            <person name="Kong H."/>
            <person name="Conlan S."/>
            <person name="Lemon K.P."/>
            <person name="Kelly M.S."/>
        </authorList>
    </citation>
    <scope>NUCLEOTIDE SEQUENCE [LARGE SCALE GENOMIC DNA]</scope>
    <source>
        <strain evidence="8 10">KPL2619</strain>
    </source>
</reference>
<sequence length="156" mass="17430">MVLDRIGLLIRRGIAWWIDSFLAAAIVMVVQWVVNAVAGHPLTGETLELYNAIAAAMVFYAYRVWVEATKSTSLGKWSLQLEVIATHPGFFTACLRNSWLLLTMLTLTGWPGVMPLFLAILSISMLAFGQTPFDMLANCLVERRPQIDTPSFRGQR</sequence>
<proteinExistence type="predicted"/>
<evidence type="ECO:0000259" key="6">
    <source>
        <dbReference type="Pfam" id="PF06271"/>
    </source>
</evidence>
<gene>
    <name evidence="7" type="ORF">L8V22_07725</name>
    <name evidence="8" type="ORF">WMQ01_08075</name>
</gene>
<reference evidence="7" key="1">
    <citation type="submission" date="2022-02" db="EMBL/GenBank/DDBJ databases">
        <title>Corynebacterium sp. from urogenital microbiome.</title>
        <authorList>
            <person name="Cappelli E.A."/>
            <person name="Ribeiro T.G."/>
            <person name="Peixe L."/>
        </authorList>
    </citation>
    <scope>NUCLEOTIDE SEQUENCE</scope>
    <source>
        <strain evidence="7">C21Ua_68</strain>
    </source>
</reference>
<dbReference type="AlphaFoldDB" id="A0A9X3LYH2"/>
<evidence type="ECO:0000256" key="1">
    <source>
        <dbReference type="ARBA" id="ARBA00004141"/>
    </source>
</evidence>
<dbReference type="GO" id="GO:0016020">
    <property type="term" value="C:membrane"/>
    <property type="evidence" value="ECO:0007669"/>
    <property type="project" value="UniProtKB-SubCell"/>
</dbReference>
<feature type="transmembrane region" description="Helical" evidence="5">
    <location>
        <begin position="49"/>
        <end position="66"/>
    </location>
</feature>
<keyword evidence="2 5" id="KW-0812">Transmembrane</keyword>
<evidence type="ECO:0000313" key="9">
    <source>
        <dbReference type="Proteomes" id="UP001146439"/>
    </source>
</evidence>
<keyword evidence="3 5" id="KW-1133">Transmembrane helix</keyword>
<feature type="domain" description="RDD" evidence="6">
    <location>
        <begin position="9"/>
        <end position="138"/>
    </location>
</feature>
<keyword evidence="10" id="KW-1185">Reference proteome</keyword>
<keyword evidence="4 5" id="KW-0472">Membrane</keyword>
<dbReference type="Proteomes" id="UP001146439">
    <property type="component" value="Unassembled WGS sequence"/>
</dbReference>
<evidence type="ECO:0000313" key="10">
    <source>
        <dbReference type="Proteomes" id="UP001371299"/>
    </source>
</evidence>
<comment type="subcellular location">
    <subcellularLocation>
        <location evidence="1">Membrane</location>
        <topology evidence="1">Multi-pass membrane protein</topology>
    </subcellularLocation>
</comment>
<dbReference type="RefSeq" id="WP_238801836.1">
    <property type="nucleotide sequence ID" value="NZ_JAKMUZ010000013.1"/>
</dbReference>
<accession>A0A9X3LYH2</accession>
<dbReference type="InterPro" id="IPR010432">
    <property type="entry name" value="RDD"/>
</dbReference>
<evidence type="ECO:0000256" key="3">
    <source>
        <dbReference type="ARBA" id="ARBA00022989"/>
    </source>
</evidence>
<dbReference type="EMBL" id="JBBMGJ010000015">
    <property type="protein sequence ID" value="MEK0146021.1"/>
    <property type="molecule type" value="Genomic_DNA"/>
</dbReference>
<evidence type="ECO:0000256" key="2">
    <source>
        <dbReference type="ARBA" id="ARBA00022692"/>
    </source>
</evidence>
<feature type="transmembrane region" description="Helical" evidence="5">
    <location>
        <begin position="14"/>
        <end position="34"/>
    </location>
</feature>
<evidence type="ECO:0000313" key="7">
    <source>
        <dbReference type="EMBL" id="MCZ9296442.1"/>
    </source>
</evidence>
<evidence type="ECO:0000313" key="8">
    <source>
        <dbReference type="EMBL" id="MEK0146021.1"/>
    </source>
</evidence>
<comment type="caution">
    <text evidence="7">The sequence shown here is derived from an EMBL/GenBank/DDBJ whole genome shotgun (WGS) entry which is preliminary data.</text>
</comment>